<sequence length="124" mass="14904">MGYLQAYSREAFPERNREQHKEIFFHFLRHALEKKLFLLKEDPDFVRHLNSVAPPHKQYPLTEPRTPAEFEGFFRLFWPEPENPEYDMEILVVLEAGGRIWWMRGGEPTEWFLGYPGNKKKPAR</sequence>
<dbReference type="AlphaFoldDB" id="A0A7W4JDK8"/>
<evidence type="ECO:0000313" key="1">
    <source>
        <dbReference type="EMBL" id="MBB2179320.1"/>
    </source>
</evidence>
<dbReference type="EMBL" id="JABEQL010000010">
    <property type="protein sequence ID" value="MBB2179320.1"/>
    <property type="molecule type" value="Genomic_DNA"/>
</dbReference>
<proteinExistence type="predicted"/>
<reference evidence="1 2" key="1">
    <citation type="submission" date="2020-04" db="EMBL/GenBank/DDBJ databases">
        <title>Description of novel Gluconacetobacter.</title>
        <authorList>
            <person name="Sombolestani A."/>
        </authorList>
    </citation>
    <scope>NUCLEOTIDE SEQUENCE [LARGE SCALE GENOMIC DNA]</scope>
    <source>
        <strain evidence="1 2">LMG 27725</strain>
    </source>
</reference>
<organism evidence="1 2">
    <name type="scientific">Gluconacetobacter tumulicola</name>
    <dbReference type="NCBI Taxonomy" id="1017177"/>
    <lineage>
        <taxon>Bacteria</taxon>
        <taxon>Pseudomonadati</taxon>
        <taxon>Pseudomonadota</taxon>
        <taxon>Alphaproteobacteria</taxon>
        <taxon>Acetobacterales</taxon>
        <taxon>Acetobacteraceae</taxon>
        <taxon>Gluconacetobacter</taxon>
    </lineage>
</organism>
<evidence type="ECO:0000313" key="2">
    <source>
        <dbReference type="Proteomes" id="UP000525623"/>
    </source>
</evidence>
<accession>A0A7W4JDK8</accession>
<gene>
    <name evidence="1" type="ORF">HLH29_09070</name>
</gene>
<keyword evidence="2" id="KW-1185">Reference proteome</keyword>
<dbReference type="Proteomes" id="UP000525623">
    <property type="component" value="Unassembled WGS sequence"/>
</dbReference>
<comment type="caution">
    <text evidence="1">The sequence shown here is derived from an EMBL/GenBank/DDBJ whole genome shotgun (WGS) entry which is preliminary data.</text>
</comment>
<dbReference type="RefSeq" id="WP_182965975.1">
    <property type="nucleotide sequence ID" value="NZ_BAABGC010000015.1"/>
</dbReference>
<protein>
    <submittedName>
        <fullName evidence="1">Uncharacterized protein</fullName>
    </submittedName>
</protein>
<name>A0A7W4JDK8_9PROT</name>